<dbReference type="AlphaFoldDB" id="A0A2H1WUC2"/>
<sequence length="270" mass="29651">MKIDLELQTTQRVYRESGSKSRTRADSRADSGIRKISGVSPPCIGKHVLPFVLSLISLRSSRSAVPSGLDSEEKKSRAKYYWTFLSSSTEFGIVPSVWQRLTPYYMGLITQIVKSLCTVTLRNGGKSSNDFSRLGRGERECQTLTVAGQLSAAQRVAVSDISALLQAPRSRINRDHGACNSVQEVHDPMTSPALDKARESIRLLLTKNHPVPSPALRAGVLRCSFILRGENRPMTSPTMGEASGIVSGSCRLKSTPFLVLLFESEPREQN</sequence>
<reference evidence="1" key="1">
    <citation type="submission" date="2016-07" db="EMBL/GenBank/DDBJ databases">
        <authorList>
            <person name="Bretaudeau A."/>
        </authorList>
    </citation>
    <scope>NUCLEOTIDE SEQUENCE</scope>
    <source>
        <strain evidence="1">Rice</strain>
        <tissue evidence="1">Whole body</tissue>
    </source>
</reference>
<protein>
    <submittedName>
        <fullName evidence="1">SFRICE_006236</fullName>
    </submittedName>
</protein>
<proteinExistence type="predicted"/>
<gene>
    <name evidence="1" type="ORF">SFRICE_006236</name>
</gene>
<evidence type="ECO:0000313" key="1">
    <source>
        <dbReference type="EMBL" id="SOQ56665.1"/>
    </source>
</evidence>
<organism evidence="1">
    <name type="scientific">Spodoptera frugiperda</name>
    <name type="common">Fall armyworm</name>
    <dbReference type="NCBI Taxonomy" id="7108"/>
    <lineage>
        <taxon>Eukaryota</taxon>
        <taxon>Metazoa</taxon>
        <taxon>Ecdysozoa</taxon>
        <taxon>Arthropoda</taxon>
        <taxon>Hexapoda</taxon>
        <taxon>Insecta</taxon>
        <taxon>Pterygota</taxon>
        <taxon>Neoptera</taxon>
        <taxon>Endopterygota</taxon>
        <taxon>Lepidoptera</taxon>
        <taxon>Glossata</taxon>
        <taxon>Ditrysia</taxon>
        <taxon>Noctuoidea</taxon>
        <taxon>Noctuidae</taxon>
        <taxon>Amphipyrinae</taxon>
        <taxon>Spodoptera</taxon>
    </lineage>
</organism>
<dbReference type="EMBL" id="ODYU01011123">
    <property type="protein sequence ID" value="SOQ56665.1"/>
    <property type="molecule type" value="Genomic_DNA"/>
</dbReference>
<name>A0A2H1WUC2_SPOFR</name>
<accession>A0A2H1WUC2</accession>